<dbReference type="PIRSF" id="PIRSF028865">
    <property type="entry name" value="Membrin-2"/>
    <property type="match status" value="1"/>
</dbReference>
<keyword evidence="6 10" id="KW-0472">Membrane</keyword>
<evidence type="ECO:0000256" key="9">
    <source>
        <dbReference type="ARBA" id="ARBA00038172"/>
    </source>
</evidence>
<sequence>MDALYHQTNKLIQEVQRDLGKLERASEESAHIVENEIQAQLDHVISNCERLEILVNKEPATRRSSAKMRVDQLKYDCQHVQAALRNLQHKRYMRAQEEQEREALLSRTFTTNDQQGDTSIYIDPALQHHTKMTNAHSRMDELIETGSNILSNLRDQSGTLKGVHRKVLDMANTLGLTGTVMRLIERRTAQDKIILLVGMVITCIIMYLVWRYFT</sequence>
<keyword evidence="1 10" id="KW-0813">Transport</keyword>
<evidence type="ECO:0000313" key="12">
    <source>
        <dbReference type="EMBL" id="KAK7489217.1"/>
    </source>
</evidence>
<dbReference type="CDD" id="cd15863">
    <property type="entry name" value="SNARE_GS27"/>
    <property type="match status" value="1"/>
</dbReference>
<dbReference type="Proteomes" id="UP001519460">
    <property type="component" value="Unassembled WGS sequence"/>
</dbReference>
<name>A0ABD0KPX1_9CAEN</name>
<keyword evidence="4 11" id="KW-1133">Transmembrane helix</keyword>
<dbReference type="InterPro" id="IPR027027">
    <property type="entry name" value="GOSR2/Membrin/Bos1"/>
</dbReference>
<dbReference type="Gene3D" id="1.20.5.110">
    <property type="match status" value="1"/>
</dbReference>
<organism evidence="12 13">
    <name type="scientific">Batillaria attramentaria</name>
    <dbReference type="NCBI Taxonomy" id="370345"/>
    <lineage>
        <taxon>Eukaryota</taxon>
        <taxon>Metazoa</taxon>
        <taxon>Spiralia</taxon>
        <taxon>Lophotrochozoa</taxon>
        <taxon>Mollusca</taxon>
        <taxon>Gastropoda</taxon>
        <taxon>Caenogastropoda</taxon>
        <taxon>Sorbeoconcha</taxon>
        <taxon>Cerithioidea</taxon>
        <taxon>Batillariidae</taxon>
        <taxon>Batillaria</taxon>
    </lineage>
</organism>
<evidence type="ECO:0000256" key="4">
    <source>
        <dbReference type="ARBA" id="ARBA00022989"/>
    </source>
</evidence>
<evidence type="ECO:0000256" key="6">
    <source>
        <dbReference type="ARBA" id="ARBA00023136"/>
    </source>
</evidence>
<reference evidence="12 13" key="1">
    <citation type="journal article" date="2023" name="Sci. Data">
        <title>Genome assembly of the Korean intertidal mud-creeper Batillaria attramentaria.</title>
        <authorList>
            <person name="Patra A.K."/>
            <person name="Ho P.T."/>
            <person name="Jun S."/>
            <person name="Lee S.J."/>
            <person name="Kim Y."/>
            <person name="Won Y.J."/>
        </authorList>
    </citation>
    <scope>NUCLEOTIDE SEQUENCE [LARGE SCALE GENOMIC DNA]</scope>
    <source>
        <strain evidence="12">Wonlab-2016</strain>
    </source>
</reference>
<comment type="subcellular location">
    <subcellularLocation>
        <location evidence="8">Golgi apparatus</location>
        <location evidence="8">cis-Golgi network membrane</location>
        <topology evidence="8">Single-pass type IV membrane protein</topology>
    </subcellularLocation>
</comment>
<feature type="transmembrane region" description="Helical" evidence="11">
    <location>
        <begin position="193"/>
        <end position="213"/>
    </location>
</feature>
<comment type="function">
    <text evidence="7 10">Involved in transport of proteins from the cis/medial-Golgi to the trans-Golgi network.</text>
</comment>
<gene>
    <name evidence="12" type="ORF">BaRGS_00019595</name>
</gene>
<evidence type="ECO:0000256" key="11">
    <source>
        <dbReference type="SAM" id="Phobius"/>
    </source>
</evidence>
<comment type="caution">
    <text evidence="12">The sequence shown here is derived from an EMBL/GenBank/DDBJ whole genome shotgun (WGS) entry which is preliminary data.</text>
</comment>
<evidence type="ECO:0000313" key="13">
    <source>
        <dbReference type="Proteomes" id="UP001519460"/>
    </source>
</evidence>
<evidence type="ECO:0000256" key="1">
    <source>
        <dbReference type="ARBA" id="ARBA00022448"/>
    </source>
</evidence>
<keyword evidence="3 10" id="KW-0653">Protein transport</keyword>
<evidence type="ECO:0000256" key="3">
    <source>
        <dbReference type="ARBA" id="ARBA00022927"/>
    </source>
</evidence>
<dbReference type="SUPFAM" id="SSF58038">
    <property type="entry name" value="SNARE fusion complex"/>
    <property type="match status" value="1"/>
</dbReference>
<evidence type="ECO:0008006" key="14">
    <source>
        <dbReference type="Google" id="ProtNLM"/>
    </source>
</evidence>
<dbReference type="AlphaFoldDB" id="A0ABD0KPX1"/>
<dbReference type="PANTHER" id="PTHR21230">
    <property type="entry name" value="VESICLE TRANSPORT V-SNARE PROTEIN VTI1-RELATED"/>
    <property type="match status" value="1"/>
</dbReference>
<evidence type="ECO:0000256" key="2">
    <source>
        <dbReference type="ARBA" id="ARBA00022692"/>
    </source>
</evidence>
<keyword evidence="5" id="KW-0333">Golgi apparatus</keyword>
<keyword evidence="13" id="KW-1185">Reference proteome</keyword>
<evidence type="ECO:0000256" key="7">
    <source>
        <dbReference type="ARBA" id="ARBA00037078"/>
    </source>
</evidence>
<dbReference type="Pfam" id="PF12352">
    <property type="entry name" value="V-SNARE_C"/>
    <property type="match status" value="1"/>
</dbReference>
<evidence type="ECO:0000256" key="8">
    <source>
        <dbReference type="ARBA" id="ARBA00037862"/>
    </source>
</evidence>
<dbReference type="GO" id="GO:0005794">
    <property type="term" value="C:Golgi apparatus"/>
    <property type="evidence" value="ECO:0007669"/>
    <property type="project" value="UniProtKB-SubCell"/>
</dbReference>
<comment type="similarity">
    <text evidence="9 10">Belongs to the GOSR2 family.</text>
</comment>
<keyword evidence="2 11" id="KW-0812">Transmembrane</keyword>
<accession>A0ABD0KPX1</accession>
<protein>
    <recommendedName>
        <fullName evidence="14">Golgi SNAP receptor complex member 2</fullName>
    </recommendedName>
</protein>
<evidence type="ECO:0000256" key="5">
    <source>
        <dbReference type="ARBA" id="ARBA00023034"/>
    </source>
</evidence>
<evidence type="ECO:0000256" key="10">
    <source>
        <dbReference type="PIRNR" id="PIRNR028865"/>
    </source>
</evidence>
<proteinExistence type="inferred from homology"/>
<dbReference type="GO" id="GO:0015031">
    <property type="term" value="P:protein transport"/>
    <property type="evidence" value="ECO:0007669"/>
    <property type="project" value="UniProtKB-KW"/>
</dbReference>
<dbReference type="EMBL" id="JACVVK020000141">
    <property type="protein sequence ID" value="KAK7489217.1"/>
    <property type="molecule type" value="Genomic_DNA"/>
</dbReference>
<dbReference type="PANTHER" id="PTHR21230:SF1">
    <property type="entry name" value="GOLGI SNAP RECEPTOR COMPLEX MEMBER 2"/>
    <property type="match status" value="1"/>
</dbReference>